<dbReference type="Proteomes" id="UP000736787">
    <property type="component" value="Unassembled WGS sequence"/>
</dbReference>
<dbReference type="PANTHER" id="PTHR48289">
    <property type="entry name" value="DDE TNP4 DOMAIN-CONTAINING PROTEIN"/>
    <property type="match status" value="1"/>
</dbReference>
<dbReference type="EMBL" id="RCMK01001186">
    <property type="protein sequence ID" value="KAG2899843.1"/>
    <property type="molecule type" value="Genomic_DNA"/>
</dbReference>
<evidence type="ECO:0000313" key="4">
    <source>
        <dbReference type="EMBL" id="KAG2965266.1"/>
    </source>
</evidence>
<evidence type="ECO:0000313" key="2">
    <source>
        <dbReference type="EMBL" id="KAG2888713.1"/>
    </source>
</evidence>
<evidence type="ECO:0000313" key="1">
    <source>
        <dbReference type="EMBL" id="KAG2835192.1"/>
    </source>
</evidence>
<evidence type="ECO:0000313" key="7">
    <source>
        <dbReference type="Proteomes" id="UP000251314"/>
    </source>
</evidence>
<dbReference type="Proteomes" id="UP000697107">
    <property type="component" value="Unassembled WGS sequence"/>
</dbReference>
<evidence type="ECO:0000313" key="6">
    <source>
        <dbReference type="EMBL" id="RAW38064.1"/>
    </source>
</evidence>
<dbReference type="EMBL" id="RCMV01001224">
    <property type="protein sequence ID" value="KAG3209688.1"/>
    <property type="molecule type" value="Genomic_DNA"/>
</dbReference>
<evidence type="ECO:0000313" key="3">
    <source>
        <dbReference type="EMBL" id="KAG2899843.1"/>
    </source>
</evidence>
<gene>
    <name evidence="6" type="ORF">PC110_g5710</name>
    <name evidence="1" type="ORF">PC113_g20252</name>
    <name evidence="2" type="ORF">PC115_g19955</name>
    <name evidence="3" type="ORF">PC117_g22127</name>
    <name evidence="4" type="ORF">PC118_g19853</name>
    <name evidence="5" type="ORF">PC129_g19303</name>
</gene>
<dbReference type="AlphaFoldDB" id="A0A329SMP9"/>
<sequence length="54" mass="5807">MNVVSDSAFPCSSAVAGRILKPLKDDVLERILPSLRSAARTLHNTITSARQVAE</sequence>
<protein>
    <submittedName>
        <fullName evidence="6">Uncharacterized protein</fullName>
    </submittedName>
</protein>
<dbReference type="PANTHER" id="PTHR48289:SF1">
    <property type="entry name" value="DDE TNP4 DOMAIN-CONTAINING PROTEIN"/>
    <property type="match status" value="1"/>
</dbReference>
<dbReference type="EMBL" id="MJFZ01000097">
    <property type="protein sequence ID" value="RAW38064.1"/>
    <property type="molecule type" value="Genomic_DNA"/>
</dbReference>
<dbReference type="OrthoDB" id="104860at2759"/>
<reference evidence="6 7" key="1">
    <citation type="submission" date="2018-01" db="EMBL/GenBank/DDBJ databases">
        <title>Draft genome of the strawberry crown rot pathogen Phytophthora cactorum.</title>
        <authorList>
            <person name="Armitage A.D."/>
            <person name="Lysoe E."/>
            <person name="Nellist C.F."/>
            <person name="Harrison R.J."/>
            <person name="Brurberg M.B."/>
        </authorList>
    </citation>
    <scope>NUCLEOTIDE SEQUENCE [LARGE SCALE GENOMIC DNA]</scope>
    <source>
        <strain evidence="6 7">10300</strain>
    </source>
</reference>
<comment type="caution">
    <text evidence="6">The sequence shown here is derived from an EMBL/GenBank/DDBJ whole genome shotgun (WGS) entry which is preliminary data.</text>
</comment>
<proteinExistence type="predicted"/>
<dbReference type="Proteomes" id="UP000735874">
    <property type="component" value="Unassembled WGS sequence"/>
</dbReference>
<dbReference type="Proteomes" id="UP000760860">
    <property type="component" value="Unassembled WGS sequence"/>
</dbReference>
<reference evidence="1" key="2">
    <citation type="submission" date="2018-10" db="EMBL/GenBank/DDBJ databases">
        <title>Effector identification in a new, highly contiguous assembly of the strawberry crown rot pathogen Phytophthora cactorum.</title>
        <authorList>
            <person name="Armitage A.D."/>
            <person name="Nellist C.F."/>
            <person name="Bates H."/>
            <person name="Vickerstaff R.J."/>
            <person name="Harrison R.J."/>
        </authorList>
    </citation>
    <scope>NUCLEOTIDE SEQUENCE</scope>
    <source>
        <strain evidence="1">15-7</strain>
        <strain evidence="2">4032</strain>
        <strain evidence="3">4040</strain>
        <strain evidence="4">P415</strain>
        <strain evidence="5">P421</strain>
    </source>
</reference>
<dbReference type="Proteomes" id="UP000774804">
    <property type="component" value="Unassembled WGS sequence"/>
</dbReference>
<dbReference type="Proteomes" id="UP000251314">
    <property type="component" value="Unassembled WGS sequence"/>
</dbReference>
<keyword evidence="7" id="KW-1185">Reference proteome</keyword>
<dbReference type="EMBL" id="RCMI01001199">
    <property type="protein sequence ID" value="KAG2888713.1"/>
    <property type="molecule type" value="Genomic_DNA"/>
</dbReference>
<dbReference type="EMBL" id="RCMG01001140">
    <property type="protein sequence ID" value="KAG2835192.1"/>
    <property type="molecule type" value="Genomic_DNA"/>
</dbReference>
<evidence type="ECO:0000313" key="5">
    <source>
        <dbReference type="EMBL" id="KAG3209688.1"/>
    </source>
</evidence>
<accession>A0A329SMP9</accession>
<dbReference type="VEuPathDB" id="FungiDB:PC110_g5710"/>
<dbReference type="EMBL" id="RCML01001126">
    <property type="protein sequence ID" value="KAG2965266.1"/>
    <property type="molecule type" value="Genomic_DNA"/>
</dbReference>
<name>A0A329SMP9_9STRA</name>
<organism evidence="6 7">
    <name type="scientific">Phytophthora cactorum</name>
    <dbReference type="NCBI Taxonomy" id="29920"/>
    <lineage>
        <taxon>Eukaryota</taxon>
        <taxon>Sar</taxon>
        <taxon>Stramenopiles</taxon>
        <taxon>Oomycota</taxon>
        <taxon>Peronosporomycetes</taxon>
        <taxon>Peronosporales</taxon>
        <taxon>Peronosporaceae</taxon>
        <taxon>Phytophthora</taxon>
    </lineage>
</organism>